<dbReference type="EMBL" id="LFZK01000001">
    <property type="protein sequence ID" value="KYC29335.1"/>
    <property type="molecule type" value="Genomic_DNA"/>
</dbReference>
<dbReference type="InterPro" id="IPR002931">
    <property type="entry name" value="Transglutaminase-like"/>
</dbReference>
<dbReference type="PANTHER" id="PTHR42736">
    <property type="entry name" value="PROTEIN-GLUTAMINE GAMMA-GLUTAMYLTRANSFERASE"/>
    <property type="match status" value="1"/>
</dbReference>
<dbReference type="InterPro" id="IPR021878">
    <property type="entry name" value="TgpA_N"/>
</dbReference>
<proteinExistence type="predicted"/>
<evidence type="ECO:0000313" key="2">
    <source>
        <dbReference type="Proteomes" id="UP000243416"/>
    </source>
</evidence>
<dbReference type="PANTHER" id="PTHR42736:SF1">
    <property type="entry name" value="PROTEIN-GLUTAMINE GAMMA-GLUTAMYLTRANSFERASE"/>
    <property type="match status" value="1"/>
</dbReference>
<dbReference type="SUPFAM" id="SSF54001">
    <property type="entry name" value="Cysteine proteinases"/>
    <property type="match status" value="1"/>
</dbReference>
<sequence>MARTEAAGKTARRPTQPLQTGQLRWLLAMAACCELPLLPHLPEWLAALCVLLLIWFAVLHWRRISPAAMTTSGRGPKLPGPWLLTPLALIGTAAIGIHYHTLFGRSVGVALLALLCSLKLLEARTTRDGFVLVLLGCFMLLGQFFHSQGMTDAVLMLAGVLVVTATLAMLNYPRHETLPVLRLAGRLLLQAMPLMLALFVLFPRIQGPLWGLPADAFAGTMGLSDSMSPGNIAQLSQSGAVAFRARFGGEFDGRAPAQSSLYWRGPVLNNFDGRTWTVRQQPALTELPYAPTGKPVEYSLTLEPHDKQWLFALDLPTMLPSDTSMSGDFQLLARRPVRGRMRYELRSALPIGPIAPRAPTTTAEDNRQDAALKAALQLPAAYNPRTRALAASWRKELRGDARAIAQRMLDYLHDEDFYYTLRPPLLGANSVDELLFETRRGFCEHYAAAFVFMMRAAGIPARVVTGYQGGELNPVDGTLIVRQSDAHAWAEVWFAGATGTVGTAGTMETAGPGWQRVDPTAAIAPMRVERSLADALPAGEREILPLITRLPFPWLRDVRLRLDALSNTWNQWVIGYNQQRQRNLLDKLGVDAGDWRQMSLLFSVLSGVLMLGLLAWALHVRQTADPVVAAWQRLSKKLAPLNLARHPWEGPEAYMRRIHARLRAEEKTAAPADRQRAEAVAAIADLYIRLRYAADAAPPAQRKAWLRELEQRIARFK</sequence>
<dbReference type="Pfam" id="PF01841">
    <property type="entry name" value="Transglut_core"/>
    <property type="match status" value="1"/>
</dbReference>
<dbReference type="Gene3D" id="3.10.620.30">
    <property type="match status" value="1"/>
</dbReference>
<reference evidence="1 2" key="1">
    <citation type="journal article" date="2016" name="ISME J.">
        <title>Integrated multi-omics analyses reveal the biochemical mechanisms and phylogenetic relevance of anaerobic androgen biodegradation in the environment.</title>
        <authorList>
            <person name="Yang F.C."/>
            <person name="Chen Y.L."/>
            <person name="Tang S.L."/>
            <person name="Yu C.P."/>
            <person name="Wang P.H."/>
            <person name="Ismail W."/>
            <person name="Wang C.H."/>
            <person name="Ding J.Y."/>
            <person name="Yang C.Y."/>
            <person name="Yang C.Y."/>
            <person name="Chiang Y.R."/>
        </authorList>
    </citation>
    <scope>NUCLEOTIDE SEQUENCE [LARGE SCALE GENOMIC DNA]</scope>
    <source>
        <strain evidence="1 2">DSM 13999</strain>
    </source>
</reference>
<dbReference type="InterPro" id="IPR052901">
    <property type="entry name" value="Bact_TGase-like"/>
</dbReference>
<dbReference type="InterPro" id="IPR025403">
    <property type="entry name" value="TgpA-like_C"/>
</dbReference>
<dbReference type="OrthoDB" id="9804872at2"/>
<dbReference type="Pfam" id="PF13559">
    <property type="entry name" value="DUF4129"/>
    <property type="match status" value="1"/>
</dbReference>
<dbReference type="RefSeq" id="WP_067170099.1">
    <property type="nucleotide sequence ID" value="NZ_LFZK01000001.1"/>
</dbReference>
<dbReference type="Proteomes" id="UP000243416">
    <property type="component" value="Unassembled WGS sequence"/>
</dbReference>
<name>A0A656Z9W5_9PROT</name>
<protein>
    <submittedName>
        <fullName evidence="1">Uncharacterized protein</fullName>
    </submittedName>
</protein>
<gene>
    <name evidence="1" type="ORF">ACY05_02055</name>
</gene>
<keyword evidence="2" id="KW-1185">Reference proteome</keyword>
<dbReference type="AlphaFoldDB" id="A0A656Z9W5"/>
<evidence type="ECO:0000313" key="1">
    <source>
        <dbReference type="EMBL" id="KYC29335.1"/>
    </source>
</evidence>
<accession>A0A656Z9W5</accession>
<dbReference type="SMART" id="SM00460">
    <property type="entry name" value="TGc"/>
    <property type="match status" value="1"/>
</dbReference>
<dbReference type="InterPro" id="IPR038765">
    <property type="entry name" value="Papain-like_cys_pep_sf"/>
</dbReference>
<organism evidence="1 2">
    <name type="scientific">Sterolibacterium denitrificans</name>
    <dbReference type="NCBI Taxonomy" id="157592"/>
    <lineage>
        <taxon>Bacteria</taxon>
        <taxon>Pseudomonadati</taxon>
        <taxon>Pseudomonadota</taxon>
        <taxon>Betaproteobacteria</taxon>
        <taxon>Nitrosomonadales</taxon>
        <taxon>Sterolibacteriaceae</taxon>
        <taxon>Sterolibacterium</taxon>
    </lineage>
</organism>
<comment type="caution">
    <text evidence="1">The sequence shown here is derived from an EMBL/GenBank/DDBJ whole genome shotgun (WGS) entry which is preliminary data.</text>
</comment>
<dbReference type="Pfam" id="PF11992">
    <property type="entry name" value="TgpA_N"/>
    <property type="match status" value="1"/>
</dbReference>